<dbReference type="SMART" id="SM00267">
    <property type="entry name" value="GGDEF"/>
    <property type="match status" value="1"/>
</dbReference>
<dbReference type="InterPro" id="IPR000160">
    <property type="entry name" value="GGDEF_dom"/>
</dbReference>
<dbReference type="PROSITE" id="PS50887">
    <property type="entry name" value="GGDEF"/>
    <property type="match status" value="1"/>
</dbReference>
<gene>
    <name evidence="7" type="ordered locus">Dacet_1150</name>
</gene>
<dbReference type="SUPFAM" id="SSF52172">
    <property type="entry name" value="CheY-like"/>
    <property type="match status" value="1"/>
</dbReference>
<dbReference type="NCBIfam" id="TIGR00254">
    <property type="entry name" value="GGDEF"/>
    <property type="match status" value="1"/>
</dbReference>
<dbReference type="PANTHER" id="PTHR45138:SF9">
    <property type="entry name" value="DIGUANYLATE CYCLASE DGCM-RELATED"/>
    <property type="match status" value="1"/>
</dbReference>
<reference evidence="7 8" key="1">
    <citation type="journal article" date="2010" name="Stand. Genomic Sci.">
        <title>Complete genome sequence of Denitrovibrio acetiphilus type strain (N2460).</title>
        <authorList>
            <person name="Kiss H."/>
            <person name="Lang E."/>
            <person name="Lapidus A."/>
            <person name="Copeland A."/>
            <person name="Nolan M."/>
            <person name="Glavina Del Rio T."/>
            <person name="Chen F."/>
            <person name="Lucas S."/>
            <person name="Tice H."/>
            <person name="Cheng J.F."/>
            <person name="Han C."/>
            <person name="Goodwin L."/>
            <person name="Pitluck S."/>
            <person name="Liolios K."/>
            <person name="Pati A."/>
            <person name="Ivanova N."/>
            <person name="Mavromatis K."/>
            <person name="Chen A."/>
            <person name="Palaniappan K."/>
            <person name="Land M."/>
            <person name="Hauser L."/>
            <person name="Chang Y.J."/>
            <person name="Jeffries C.D."/>
            <person name="Detter J.C."/>
            <person name="Brettin T."/>
            <person name="Spring S."/>
            <person name="Rohde M."/>
            <person name="Goker M."/>
            <person name="Woyke T."/>
            <person name="Bristow J."/>
            <person name="Eisen J.A."/>
            <person name="Markowitz V."/>
            <person name="Hugenholtz P."/>
            <person name="Kyrpides N.C."/>
            <person name="Klenk H.P."/>
        </authorList>
    </citation>
    <scope>NUCLEOTIDE SEQUENCE [LARGE SCALE GENOMIC DNA]</scope>
    <source>
        <strain evidence="8">DSM 12809 / NBRC 114555 / N2460</strain>
    </source>
</reference>
<dbReference type="KEGG" id="dap:Dacet_1150"/>
<dbReference type="RefSeq" id="WP_013010444.1">
    <property type="nucleotide sequence ID" value="NC_013943.1"/>
</dbReference>
<dbReference type="GO" id="GO:0043709">
    <property type="term" value="P:cell adhesion involved in single-species biofilm formation"/>
    <property type="evidence" value="ECO:0007669"/>
    <property type="project" value="TreeGrafter"/>
</dbReference>
<dbReference type="Gene3D" id="3.40.50.2300">
    <property type="match status" value="1"/>
</dbReference>
<organism evidence="7 8">
    <name type="scientific">Denitrovibrio acetiphilus (strain DSM 12809 / NBRC 114555 / N2460)</name>
    <dbReference type="NCBI Taxonomy" id="522772"/>
    <lineage>
        <taxon>Bacteria</taxon>
        <taxon>Pseudomonadati</taxon>
        <taxon>Deferribacterota</taxon>
        <taxon>Deferribacteres</taxon>
        <taxon>Deferribacterales</taxon>
        <taxon>Geovibrionaceae</taxon>
        <taxon>Denitrovibrio</taxon>
    </lineage>
</organism>
<dbReference type="Gene3D" id="3.30.450.20">
    <property type="entry name" value="PAS domain"/>
    <property type="match status" value="1"/>
</dbReference>
<dbReference type="GO" id="GO:0005886">
    <property type="term" value="C:plasma membrane"/>
    <property type="evidence" value="ECO:0007669"/>
    <property type="project" value="TreeGrafter"/>
</dbReference>
<dbReference type="FunFam" id="3.30.70.270:FF:000001">
    <property type="entry name" value="Diguanylate cyclase domain protein"/>
    <property type="match status" value="1"/>
</dbReference>
<dbReference type="SMART" id="SM00448">
    <property type="entry name" value="REC"/>
    <property type="match status" value="1"/>
</dbReference>
<evidence type="ECO:0000313" key="7">
    <source>
        <dbReference type="EMBL" id="ADD67922.1"/>
    </source>
</evidence>
<dbReference type="InParanoid" id="D4H7C3"/>
<dbReference type="eggNOG" id="COG3829">
    <property type="taxonomic scope" value="Bacteria"/>
</dbReference>
<name>D4H7C3_DENA2</name>
<dbReference type="eggNOG" id="COG3706">
    <property type="taxonomic scope" value="Bacteria"/>
</dbReference>
<evidence type="ECO:0000256" key="1">
    <source>
        <dbReference type="ARBA" id="ARBA00012528"/>
    </source>
</evidence>
<dbReference type="GO" id="GO:0052621">
    <property type="term" value="F:diguanylate cyclase activity"/>
    <property type="evidence" value="ECO:0007669"/>
    <property type="project" value="UniProtKB-EC"/>
</dbReference>
<feature type="domain" description="PAS" evidence="5">
    <location>
        <begin position="153"/>
        <end position="207"/>
    </location>
</feature>
<dbReference type="InterPro" id="IPR029787">
    <property type="entry name" value="Nucleotide_cyclase"/>
</dbReference>
<evidence type="ECO:0000259" key="5">
    <source>
        <dbReference type="PROSITE" id="PS50112"/>
    </source>
</evidence>
<dbReference type="FunCoup" id="D4H7C3">
    <property type="interactions" value="98"/>
</dbReference>
<dbReference type="InterPro" id="IPR050469">
    <property type="entry name" value="Diguanylate_Cyclase"/>
</dbReference>
<dbReference type="eggNOG" id="COG0745">
    <property type="taxonomic scope" value="Bacteria"/>
</dbReference>
<dbReference type="InterPro" id="IPR000014">
    <property type="entry name" value="PAS"/>
</dbReference>
<dbReference type="Proteomes" id="UP000002012">
    <property type="component" value="Chromosome"/>
</dbReference>
<feature type="domain" description="Response regulatory" evidence="4">
    <location>
        <begin position="14"/>
        <end position="130"/>
    </location>
</feature>
<dbReference type="CDD" id="cd01949">
    <property type="entry name" value="GGDEF"/>
    <property type="match status" value="1"/>
</dbReference>
<evidence type="ECO:0000256" key="3">
    <source>
        <dbReference type="PROSITE-ProRule" id="PRU00169"/>
    </source>
</evidence>
<dbReference type="EC" id="2.7.7.65" evidence="1"/>
<dbReference type="HOGENOM" id="CLU_000445_11_28_0"/>
<dbReference type="Pfam" id="PF00072">
    <property type="entry name" value="Response_reg"/>
    <property type="match status" value="1"/>
</dbReference>
<dbReference type="InterPro" id="IPR043128">
    <property type="entry name" value="Rev_trsase/Diguanyl_cyclase"/>
</dbReference>
<dbReference type="PaxDb" id="522772-Dacet_1150"/>
<dbReference type="STRING" id="522772.Dacet_1150"/>
<dbReference type="InterPro" id="IPR001789">
    <property type="entry name" value="Sig_transdc_resp-reg_receiver"/>
</dbReference>
<dbReference type="SUPFAM" id="SSF55073">
    <property type="entry name" value="Nucleotide cyclase"/>
    <property type="match status" value="1"/>
</dbReference>
<dbReference type="OrthoDB" id="9812260at2"/>
<dbReference type="Pfam" id="PF13426">
    <property type="entry name" value="PAS_9"/>
    <property type="match status" value="1"/>
</dbReference>
<comment type="caution">
    <text evidence="3">Lacks conserved residue(s) required for the propagation of feature annotation.</text>
</comment>
<protein>
    <recommendedName>
        <fullName evidence="1">diguanylate cyclase</fullName>
        <ecNumber evidence="1">2.7.7.65</ecNumber>
    </recommendedName>
</protein>
<dbReference type="SUPFAM" id="SSF55785">
    <property type="entry name" value="PYP-like sensor domain (PAS domain)"/>
    <property type="match status" value="1"/>
</dbReference>
<feature type="domain" description="GGDEF" evidence="6">
    <location>
        <begin position="290"/>
        <end position="419"/>
    </location>
</feature>
<dbReference type="CDD" id="cd00130">
    <property type="entry name" value="PAS"/>
    <property type="match status" value="1"/>
</dbReference>
<dbReference type="GO" id="GO:1902201">
    <property type="term" value="P:negative regulation of bacterial-type flagellum-dependent cell motility"/>
    <property type="evidence" value="ECO:0007669"/>
    <property type="project" value="TreeGrafter"/>
</dbReference>
<evidence type="ECO:0000313" key="8">
    <source>
        <dbReference type="Proteomes" id="UP000002012"/>
    </source>
</evidence>
<dbReference type="PROSITE" id="PS50110">
    <property type="entry name" value="RESPONSE_REGULATORY"/>
    <property type="match status" value="1"/>
</dbReference>
<dbReference type="InterPro" id="IPR035965">
    <property type="entry name" value="PAS-like_dom_sf"/>
</dbReference>
<evidence type="ECO:0000259" key="4">
    <source>
        <dbReference type="PROSITE" id="PS50110"/>
    </source>
</evidence>
<dbReference type="SMART" id="SM00091">
    <property type="entry name" value="PAS"/>
    <property type="match status" value="1"/>
</dbReference>
<evidence type="ECO:0000256" key="2">
    <source>
        <dbReference type="ARBA" id="ARBA00034247"/>
    </source>
</evidence>
<dbReference type="Gene3D" id="3.30.70.270">
    <property type="match status" value="1"/>
</dbReference>
<dbReference type="InterPro" id="IPR011006">
    <property type="entry name" value="CheY-like_superfamily"/>
</dbReference>
<comment type="catalytic activity">
    <reaction evidence="2">
        <text>2 GTP = 3',3'-c-di-GMP + 2 diphosphate</text>
        <dbReference type="Rhea" id="RHEA:24898"/>
        <dbReference type="ChEBI" id="CHEBI:33019"/>
        <dbReference type="ChEBI" id="CHEBI:37565"/>
        <dbReference type="ChEBI" id="CHEBI:58805"/>
        <dbReference type="EC" id="2.7.7.65"/>
    </reaction>
</comment>
<dbReference type="GO" id="GO:0000160">
    <property type="term" value="P:phosphorelay signal transduction system"/>
    <property type="evidence" value="ECO:0007669"/>
    <property type="project" value="InterPro"/>
</dbReference>
<accession>D4H7C3</accession>
<sequence length="424" mass="47194">MFKNLDFLQTGNVRVLVIDGSQSELKKMSDILSANGYEPSTSCSGERGIMTARQILPDIILLEADLPDISGYEVCKRLKSQPQTEDVPVIFITADTEKDDVLQGFNAGATDYIIKPYVDDVMIARVSAHSKLAVKSRQEKMLSEMIDKYVLEIIIDTSGIIKYISSAFARLTGYEPDELIGKSFDMLKHPEAFRSAMPDILDSVKNKYTYYKEIDIVAKNGDRCVLNTFAEPLMERRGNVTGAQCFMVDVTSKKELELIAVTDKLTRLHNRQKLDQVMNYEMSQFQRYGTKFSVIIIDADDFKTVNNSHSYHIGDKILVKISGILLMNVRDSDTCGRWGGDEFLVILPKASEGDAVIVAEKLRKTIAERDYGIDNNVTVSIGVAEIEKGETVAKLVASAGKALYKAKKSGKNCIVAYSETDNPV</sequence>
<dbReference type="EMBL" id="CP001968">
    <property type="protein sequence ID" value="ADD67922.1"/>
    <property type="molecule type" value="Genomic_DNA"/>
</dbReference>
<dbReference type="AlphaFoldDB" id="D4H7C3"/>
<proteinExistence type="predicted"/>
<dbReference type="NCBIfam" id="TIGR00229">
    <property type="entry name" value="sensory_box"/>
    <property type="match status" value="1"/>
</dbReference>
<keyword evidence="8" id="KW-1185">Reference proteome</keyword>
<dbReference type="PROSITE" id="PS50112">
    <property type="entry name" value="PAS"/>
    <property type="match status" value="1"/>
</dbReference>
<evidence type="ECO:0000259" key="6">
    <source>
        <dbReference type="PROSITE" id="PS50887"/>
    </source>
</evidence>
<dbReference type="PANTHER" id="PTHR45138">
    <property type="entry name" value="REGULATORY COMPONENTS OF SENSORY TRANSDUCTION SYSTEM"/>
    <property type="match status" value="1"/>
</dbReference>
<dbReference type="Pfam" id="PF00990">
    <property type="entry name" value="GGDEF"/>
    <property type="match status" value="1"/>
</dbReference>